<accession>A0ACD1GJI9</accession>
<organism evidence="1 2">
    <name type="scientific">Aspergillus brunneoviolaceus CBS 621.78</name>
    <dbReference type="NCBI Taxonomy" id="1450534"/>
    <lineage>
        <taxon>Eukaryota</taxon>
        <taxon>Fungi</taxon>
        <taxon>Dikarya</taxon>
        <taxon>Ascomycota</taxon>
        <taxon>Pezizomycotina</taxon>
        <taxon>Eurotiomycetes</taxon>
        <taxon>Eurotiomycetidae</taxon>
        <taxon>Eurotiales</taxon>
        <taxon>Aspergillaceae</taxon>
        <taxon>Aspergillus</taxon>
        <taxon>Aspergillus subgen. Circumdati</taxon>
    </lineage>
</organism>
<name>A0ACD1GJI9_9EURO</name>
<dbReference type="EMBL" id="KZ825319">
    <property type="protein sequence ID" value="RAH49308.1"/>
    <property type="molecule type" value="Genomic_DNA"/>
</dbReference>
<evidence type="ECO:0000313" key="1">
    <source>
        <dbReference type="EMBL" id="RAH49308.1"/>
    </source>
</evidence>
<sequence>MTSRNQSPRSPQFDSEKSEKKDSGLGDCDLSPARRPTNIHDEHAASSDTDTEVRGKFRGDGRRELTEEDAYEKLGFCFPWYKKWGILTIIFVVQMSMNFNSSTYSNAVVQLSEHFHISQQAARVGQMIFLVTYAFGCELWAPWSEEFGRWPIMQLSLLLVNVWQIPCALAPNFGTMVVGRGLGGISSAGGSVTLGMTADMWEPDDQGFAVAYVVLSSVGGTTIGPIFGGMMEQWLNWRWNFWIQLIFGGVTQILHFFFVTETRSTILLDREAKRRRKSGEDPNVYGPSELKPSRFNVKEILRIWRRPFEMFLREPIVLFLSLLSGFSDALIFTCIESFSLVFKQWGFNSLHVGLCFVAIFVGYLVAYAIFLPDIYRQRLIRRREGDAARVAERRLLLLLFIAPLETIGLFGFAWTSMGPEYTHWMVPLVFVFLIAIANYGIYMATIDYMVAAYGEYSASATGGNGFARDLLAGLSAMYATPMYTNIGGRFHLQWASTILGCLAVLVTIPIYIFYWKGSEIRARSKFAQTLAADRQRNTTRRRSSQFTAIAPPAASPAPTTLITASKVNSAAAAAAPSPTQPGIAANCNAYHLVASGETCASIATTAGISLTDFYSWNSGVGSGCTALWLGYYVCVGVGSTAITTTTTTSTTTTAPVSTPTPIQTGMVTNCNTFYLVASGDTCTTVATKEGITVQNIVTWNPAVGTGCTNMWYGYYICVGVSG</sequence>
<evidence type="ECO:0000313" key="2">
    <source>
        <dbReference type="Proteomes" id="UP000249057"/>
    </source>
</evidence>
<keyword evidence="2" id="KW-1185">Reference proteome</keyword>
<proteinExistence type="predicted"/>
<gene>
    <name evidence="1" type="ORF">BO95DRAFT_460334</name>
</gene>
<reference evidence="1" key="1">
    <citation type="submission" date="2018-02" db="EMBL/GenBank/DDBJ databases">
        <title>The genomes of Aspergillus section Nigri reveals drivers in fungal speciation.</title>
        <authorList>
            <consortium name="DOE Joint Genome Institute"/>
            <person name="Vesth T.C."/>
            <person name="Nybo J."/>
            <person name="Theobald S."/>
            <person name="Brandl J."/>
            <person name="Frisvad J.C."/>
            <person name="Nielsen K.F."/>
            <person name="Lyhne E.K."/>
            <person name="Kogle M.E."/>
            <person name="Kuo A."/>
            <person name="Riley R."/>
            <person name="Clum A."/>
            <person name="Nolan M."/>
            <person name="Lipzen A."/>
            <person name="Salamov A."/>
            <person name="Henrissat B."/>
            <person name="Wiebenga A."/>
            <person name="De vries R.P."/>
            <person name="Grigoriev I.V."/>
            <person name="Mortensen U.H."/>
            <person name="Andersen M.R."/>
            <person name="Baker S.E."/>
        </authorList>
    </citation>
    <scope>NUCLEOTIDE SEQUENCE</scope>
    <source>
        <strain evidence="1">CBS 621.78</strain>
    </source>
</reference>
<dbReference type="Proteomes" id="UP000249057">
    <property type="component" value="Unassembled WGS sequence"/>
</dbReference>
<protein>
    <submittedName>
        <fullName evidence="1">MFS general substrate transporter</fullName>
    </submittedName>
</protein>